<evidence type="ECO:0000313" key="3">
    <source>
        <dbReference type="EMBL" id="RAK01782.1"/>
    </source>
</evidence>
<dbReference type="EMBL" id="PIPK01000001">
    <property type="protein sequence ID" value="RUO28712.1"/>
    <property type="molecule type" value="Genomic_DNA"/>
</dbReference>
<keyword evidence="1" id="KW-1133">Transmembrane helix</keyword>
<evidence type="ECO:0000259" key="2">
    <source>
        <dbReference type="Pfam" id="PF09834"/>
    </source>
</evidence>
<proteinExistence type="predicted"/>
<evidence type="ECO:0000313" key="5">
    <source>
        <dbReference type="Proteomes" id="UP000249203"/>
    </source>
</evidence>
<organism evidence="3 5">
    <name type="scientific">Aliidiomarina maris</name>
    <dbReference type="NCBI Taxonomy" id="531312"/>
    <lineage>
        <taxon>Bacteria</taxon>
        <taxon>Pseudomonadati</taxon>
        <taxon>Pseudomonadota</taxon>
        <taxon>Gammaproteobacteria</taxon>
        <taxon>Alteromonadales</taxon>
        <taxon>Idiomarinaceae</taxon>
        <taxon>Aliidiomarina</taxon>
    </lineage>
</organism>
<name>A0A327X7Z9_9GAMM</name>
<comment type="caution">
    <text evidence="3">The sequence shown here is derived from an EMBL/GenBank/DDBJ whole genome shotgun (WGS) entry which is preliminary data.</text>
</comment>
<reference evidence="4 6" key="1">
    <citation type="journal article" date="2018" name="Front. Microbiol.">
        <title>Genome-Based Analysis Reveals the Taxonomy and Diversity of the Family Idiomarinaceae.</title>
        <authorList>
            <person name="Liu Y."/>
            <person name="Lai Q."/>
            <person name="Shao Z."/>
        </authorList>
    </citation>
    <scope>NUCLEOTIDE SEQUENCE [LARGE SCALE GENOMIC DNA]</scope>
    <source>
        <strain evidence="4 6">CF12-14</strain>
    </source>
</reference>
<keyword evidence="1" id="KW-0812">Transmembrane</keyword>
<dbReference type="Proteomes" id="UP000249203">
    <property type="component" value="Unassembled WGS sequence"/>
</dbReference>
<evidence type="ECO:0000313" key="6">
    <source>
        <dbReference type="Proteomes" id="UP000287865"/>
    </source>
</evidence>
<feature type="transmembrane region" description="Helical" evidence="1">
    <location>
        <begin position="12"/>
        <end position="35"/>
    </location>
</feature>
<protein>
    <submittedName>
        <fullName evidence="3">Putative membrane protein</fullName>
    </submittedName>
</protein>
<gene>
    <name evidence="3" type="ORF">B0I24_101416</name>
    <name evidence="4" type="ORF">CWE07_02010</name>
</gene>
<sequence>MNKTLTFAVVHFFVAFTVTWLITGSFVLGGLVAMIEPAVNTVAYFFHEKAWARFGQPKHAAKSPVTIDAQAVSVDIR</sequence>
<dbReference type="Proteomes" id="UP000287865">
    <property type="component" value="Unassembled WGS sequence"/>
</dbReference>
<dbReference type="RefSeq" id="WP_111568369.1">
    <property type="nucleotide sequence ID" value="NZ_PIPK01000001.1"/>
</dbReference>
<accession>A0A327X7Z9</accession>
<dbReference type="InterPro" id="IPR018638">
    <property type="entry name" value="DUF2061_membrane"/>
</dbReference>
<dbReference type="EMBL" id="QLMD01000001">
    <property type="protein sequence ID" value="RAK01782.1"/>
    <property type="molecule type" value="Genomic_DNA"/>
</dbReference>
<dbReference type="OrthoDB" id="9133582at2"/>
<keyword evidence="1" id="KW-0472">Membrane</keyword>
<feature type="domain" description="DUF2061" evidence="2">
    <location>
        <begin position="1"/>
        <end position="52"/>
    </location>
</feature>
<evidence type="ECO:0000313" key="4">
    <source>
        <dbReference type="EMBL" id="RUO28712.1"/>
    </source>
</evidence>
<keyword evidence="6" id="KW-1185">Reference proteome</keyword>
<dbReference type="Pfam" id="PF09834">
    <property type="entry name" value="DUF2061"/>
    <property type="match status" value="1"/>
</dbReference>
<reference evidence="3 5" key="2">
    <citation type="submission" date="2018-06" db="EMBL/GenBank/DDBJ databases">
        <title>Genomic Encyclopedia of Type Strains, Phase III (KMG-III): the genomes of soil and plant-associated and newly described type strains.</title>
        <authorList>
            <person name="Whitman W."/>
        </authorList>
    </citation>
    <scope>NUCLEOTIDE SEQUENCE [LARGE SCALE GENOMIC DNA]</scope>
    <source>
        <strain evidence="3 5">CGMCC 1.15366</strain>
    </source>
</reference>
<evidence type="ECO:0000256" key="1">
    <source>
        <dbReference type="SAM" id="Phobius"/>
    </source>
</evidence>
<dbReference type="AlphaFoldDB" id="A0A327X7Z9"/>